<sequence length="67" mass="6938">MVIAVAIVSSLSCDAGQGPDMTTAGPFVNTARPKTGKVGREIEEVPALTRGKRSGNGGRGGGERRRR</sequence>
<proteinExistence type="predicted"/>
<evidence type="ECO:0000313" key="2">
    <source>
        <dbReference type="EMBL" id="GAA4078581.1"/>
    </source>
</evidence>
<protein>
    <submittedName>
        <fullName evidence="2">Uncharacterized protein</fullName>
    </submittedName>
</protein>
<evidence type="ECO:0000256" key="1">
    <source>
        <dbReference type="SAM" id="MobiDB-lite"/>
    </source>
</evidence>
<name>A0ABP7W1R6_9ACTN</name>
<feature type="region of interest" description="Disordered" evidence="1">
    <location>
        <begin position="15"/>
        <end position="67"/>
    </location>
</feature>
<accession>A0ABP7W1R6</accession>
<comment type="caution">
    <text evidence="2">The sequence shown here is derived from an EMBL/GenBank/DDBJ whole genome shotgun (WGS) entry which is preliminary data.</text>
</comment>
<keyword evidence="3" id="KW-1185">Reference proteome</keyword>
<evidence type="ECO:0000313" key="3">
    <source>
        <dbReference type="Proteomes" id="UP001500683"/>
    </source>
</evidence>
<organism evidence="2 3">
    <name type="scientific">Actinomadura miaoliensis</name>
    <dbReference type="NCBI Taxonomy" id="430685"/>
    <lineage>
        <taxon>Bacteria</taxon>
        <taxon>Bacillati</taxon>
        <taxon>Actinomycetota</taxon>
        <taxon>Actinomycetes</taxon>
        <taxon>Streptosporangiales</taxon>
        <taxon>Thermomonosporaceae</taxon>
        <taxon>Actinomadura</taxon>
    </lineage>
</organism>
<gene>
    <name evidence="2" type="ORF">GCM10022214_40850</name>
</gene>
<dbReference type="Proteomes" id="UP001500683">
    <property type="component" value="Unassembled WGS sequence"/>
</dbReference>
<reference evidence="3" key="1">
    <citation type="journal article" date="2019" name="Int. J. Syst. Evol. Microbiol.">
        <title>The Global Catalogue of Microorganisms (GCM) 10K type strain sequencing project: providing services to taxonomists for standard genome sequencing and annotation.</title>
        <authorList>
            <consortium name="The Broad Institute Genomics Platform"/>
            <consortium name="The Broad Institute Genome Sequencing Center for Infectious Disease"/>
            <person name="Wu L."/>
            <person name="Ma J."/>
        </authorList>
    </citation>
    <scope>NUCLEOTIDE SEQUENCE [LARGE SCALE GENOMIC DNA]</scope>
    <source>
        <strain evidence="3">JCM 16702</strain>
    </source>
</reference>
<dbReference type="EMBL" id="BAAAZG010000025">
    <property type="protein sequence ID" value="GAA4078581.1"/>
    <property type="molecule type" value="Genomic_DNA"/>
</dbReference>